<proteinExistence type="predicted"/>
<evidence type="ECO:0008006" key="4">
    <source>
        <dbReference type="Google" id="ProtNLM"/>
    </source>
</evidence>
<dbReference type="EMBL" id="ML976690">
    <property type="protein sequence ID" value="KAF1971994.1"/>
    <property type="molecule type" value="Genomic_DNA"/>
</dbReference>
<evidence type="ECO:0000256" key="1">
    <source>
        <dbReference type="SAM" id="SignalP"/>
    </source>
</evidence>
<keyword evidence="1" id="KW-0732">Signal</keyword>
<feature type="chain" id="PRO_5025691026" description="Extracellular membrane protein CFEM domain-containing protein" evidence="1">
    <location>
        <begin position="17"/>
        <end position="85"/>
    </location>
</feature>
<protein>
    <recommendedName>
        <fullName evidence="4">Extracellular membrane protein CFEM domain-containing protein</fullName>
    </recommendedName>
</protein>
<sequence length="85" mass="9298">MKFTLAIALFPLLALAAPKPQNDNRPVATGACCVAGTRLKQDVCNFNGLTGRCVPDNINNCEFDFFMEEPGSGLVLDRRRAVDMH</sequence>
<dbReference type="AlphaFoldDB" id="A0A6A5V4M7"/>
<dbReference type="OrthoDB" id="3759701at2759"/>
<feature type="signal peptide" evidence="1">
    <location>
        <begin position="1"/>
        <end position="16"/>
    </location>
</feature>
<organism evidence="2 3">
    <name type="scientific">Bimuria novae-zelandiae CBS 107.79</name>
    <dbReference type="NCBI Taxonomy" id="1447943"/>
    <lineage>
        <taxon>Eukaryota</taxon>
        <taxon>Fungi</taxon>
        <taxon>Dikarya</taxon>
        <taxon>Ascomycota</taxon>
        <taxon>Pezizomycotina</taxon>
        <taxon>Dothideomycetes</taxon>
        <taxon>Pleosporomycetidae</taxon>
        <taxon>Pleosporales</taxon>
        <taxon>Massarineae</taxon>
        <taxon>Didymosphaeriaceae</taxon>
        <taxon>Bimuria</taxon>
    </lineage>
</organism>
<reference evidence="2" key="1">
    <citation type="journal article" date="2020" name="Stud. Mycol.">
        <title>101 Dothideomycetes genomes: a test case for predicting lifestyles and emergence of pathogens.</title>
        <authorList>
            <person name="Haridas S."/>
            <person name="Albert R."/>
            <person name="Binder M."/>
            <person name="Bloem J."/>
            <person name="Labutti K."/>
            <person name="Salamov A."/>
            <person name="Andreopoulos B."/>
            <person name="Baker S."/>
            <person name="Barry K."/>
            <person name="Bills G."/>
            <person name="Bluhm B."/>
            <person name="Cannon C."/>
            <person name="Castanera R."/>
            <person name="Culley D."/>
            <person name="Daum C."/>
            <person name="Ezra D."/>
            <person name="Gonzalez J."/>
            <person name="Henrissat B."/>
            <person name="Kuo A."/>
            <person name="Liang C."/>
            <person name="Lipzen A."/>
            <person name="Lutzoni F."/>
            <person name="Magnuson J."/>
            <person name="Mondo S."/>
            <person name="Nolan M."/>
            <person name="Ohm R."/>
            <person name="Pangilinan J."/>
            <person name="Park H.-J."/>
            <person name="Ramirez L."/>
            <person name="Alfaro M."/>
            <person name="Sun H."/>
            <person name="Tritt A."/>
            <person name="Yoshinaga Y."/>
            <person name="Zwiers L.-H."/>
            <person name="Turgeon B."/>
            <person name="Goodwin S."/>
            <person name="Spatafora J."/>
            <person name="Crous P."/>
            <person name="Grigoriev I."/>
        </authorList>
    </citation>
    <scope>NUCLEOTIDE SEQUENCE</scope>
    <source>
        <strain evidence="2">CBS 107.79</strain>
    </source>
</reference>
<name>A0A6A5V4M7_9PLEO</name>
<evidence type="ECO:0000313" key="2">
    <source>
        <dbReference type="EMBL" id="KAF1971994.1"/>
    </source>
</evidence>
<keyword evidence="3" id="KW-1185">Reference proteome</keyword>
<dbReference type="Proteomes" id="UP000800036">
    <property type="component" value="Unassembled WGS sequence"/>
</dbReference>
<evidence type="ECO:0000313" key="3">
    <source>
        <dbReference type="Proteomes" id="UP000800036"/>
    </source>
</evidence>
<gene>
    <name evidence="2" type="ORF">BU23DRAFT_555511</name>
</gene>
<accession>A0A6A5V4M7</accession>